<dbReference type="Gene3D" id="3.10.50.10">
    <property type="match status" value="1"/>
</dbReference>
<keyword evidence="14" id="KW-0175">Coiled coil</keyword>
<feature type="domain" description="LysM" evidence="16">
    <location>
        <begin position="70"/>
        <end position="118"/>
    </location>
</feature>
<dbReference type="InterPro" id="IPR017853">
    <property type="entry name" value="GH"/>
</dbReference>
<keyword evidence="7 13" id="KW-0378">Hydrolase</keyword>
<comment type="catalytic activity">
    <reaction evidence="1">
        <text>Random endo-hydrolysis of N-acetyl-beta-D-glucosaminide (1-&gt;4)-beta-linkages in chitin and chitodextrins.</text>
        <dbReference type="EC" id="3.2.1.14"/>
    </reaction>
</comment>
<dbReference type="GO" id="GO:0008843">
    <property type="term" value="F:endochitinase activity"/>
    <property type="evidence" value="ECO:0007669"/>
    <property type="project" value="UniProtKB-EC"/>
</dbReference>
<evidence type="ECO:0000313" key="18">
    <source>
        <dbReference type="EMBL" id="KAK3933789.1"/>
    </source>
</evidence>
<dbReference type="SUPFAM" id="SSF51445">
    <property type="entry name" value="(Trans)glycosidases"/>
    <property type="match status" value="1"/>
</dbReference>
<evidence type="ECO:0000256" key="8">
    <source>
        <dbReference type="ARBA" id="ARBA00023024"/>
    </source>
</evidence>
<dbReference type="SMART" id="SM00636">
    <property type="entry name" value="Glyco_18"/>
    <property type="match status" value="1"/>
</dbReference>
<evidence type="ECO:0000256" key="9">
    <source>
        <dbReference type="ARBA" id="ARBA00023026"/>
    </source>
</evidence>
<dbReference type="InterPro" id="IPR001579">
    <property type="entry name" value="Glyco_hydro_18_chit_AS"/>
</dbReference>
<evidence type="ECO:0000256" key="13">
    <source>
        <dbReference type="RuleBase" id="RU000489"/>
    </source>
</evidence>
<dbReference type="PROSITE" id="PS51782">
    <property type="entry name" value="LYSM"/>
    <property type="match status" value="2"/>
</dbReference>
<dbReference type="GO" id="GO:0008061">
    <property type="term" value="F:chitin binding"/>
    <property type="evidence" value="ECO:0007669"/>
    <property type="project" value="UniProtKB-KW"/>
</dbReference>
<dbReference type="PANTHER" id="PTHR47700">
    <property type="entry name" value="V CHITINASE, PUTATIVE (AFU_ORTHOLOGUE AFUA_6G13720)-RELATED"/>
    <property type="match status" value="1"/>
</dbReference>
<dbReference type="InterPro" id="IPR029070">
    <property type="entry name" value="Chitinase_insertion_sf"/>
</dbReference>
<dbReference type="EC" id="3.2.1.14" evidence="4"/>
<feature type="domain" description="LysM" evidence="16">
    <location>
        <begin position="6"/>
        <end position="51"/>
    </location>
</feature>
<dbReference type="PROSITE" id="PS01095">
    <property type="entry name" value="GH18_1"/>
    <property type="match status" value="1"/>
</dbReference>
<dbReference type="SUPFAM" id="SSF54556">
    <property type="entry name" value="Chitinase insertion domain"/>
    <property type="match status" value="1"/>
</dbReference>
<evidence type="ECO:0000256" key="11">
    <source>
        <dbReference type="ARBA" id="ARBA00023295"/>
    </source>
</evidence>
<reference evidence="19" key="1">
    <citation type="journal article" date="2023" name="Mol. Phylogenet. Evol.">
        <title>Genome-scale phylogeny and comparative genomics of the fungal order Sordariales.</title>
        <authorList>
            <person name="Hensen N."/>
            <person name="Bonometti L."/>
            <person name="Westerberg I."/>
            <person name="Brannstrom I.O."/>
            <person name="Guillou S."/>
            <person name="Cros-Aarteil S."/>
            <person name="Calhoun S."/>
            <person name="Haridas S."/>
            <person name="Kuo A."/>
            <person name="Mondo S."/>
            <person name="Pangilinan J."/>
            <person name="Riley R."/>
            <person name="LaButti K."/>
            <person name="Andreopoulos B."/>
            <person name="Lipzen A."/>
            <person name="Chen C."/>
            <person name="Yan M."/>
            <person name="Daum C."/>
            <person name="Ng V."/>
            <person name="Clum A."/>
            <person name="Steindorff A."/>
            <person name="Ohm R.A."/>
            <person name="Martin F."/>
            <person name="Silar P."/>
            <person name="Natvig D.O."/>
            <person name="Lalanne C."/>
            <person name="Gautier V."/>
            <person name="Ament-Velasquez S.L."/>
            <person name="Kruys A."/>
            <person name="Hutchinson M.I."/>
            <person name="Powell A.J."/>
            <person name="Barry K."/>
            <person name="Miller A.N."/>
            <person name="Grigoriev I.V."/>
            <person name="Debuchy R."/>
            <person name="Gladieux P."/>
            <person name="Hiltunen Thoren M."/>
            <person name="Johannesson H."/>
        </authorList>
    </citation>
    <scope>NUCLEOTIDE SEQUENCE [LARGE SCALE GENOMIC DNA]</scope>
    <source>
        <strain evidence="19">CBS 340.73</strain>
    </source>
</reference>
<accession>A0AAN6MUW8</accession>
<evidence type="ECO:0000256" key="4">
    <source>
        <dbReference type="ARBA" id="ARBA00012729"/>
    </source>
</evidence>
<dbReference type="Gene3D" id="3.30.60.10">
    <property type="entry name" value="Endochitinase-like"/>
    <property type="match status" value="1"/>
</dbReference>
<dbReference type="CDD" id="cd02878">
    <property type="entry name" value="GH18_zymocin_alpha"/>
    <property type="match status" value="1"/>
</dbReference>
<keyword evidence="10" id="KW-0119">Carbohydrate metabolism</keyword>
<dbReference type="SUPFAM" id="SSF54106">
    <property type="entry name" value="LysM domain"/>
    <property type="match status" value="2"/>
</dbReference>
<keyword evidence="12" id="KW-0624">Polysaccharide degradation</keyword>
<dbReference type="SMART" id="SM00257">
    <property type="entry name" value="LysM"/>
    <property type="match status" value="2"/>
</dbReference>
<dbReference type="Proteomes" id="UP001303473">
    <property type="component" value="Unassembled WGS sequence"/>
</dbReference>
<keyword evidence="19" id="KW-1185">Reference proteome</keyword>
<dbReference type="EMBL" id="MU854072">
    <property type="protein sequence ID" value="KAK3933789.1"/>
    <property type="molecule type" value="Genomic_DNA"/>
</dbReference>
<keyword evidence="5" id="KW-0964">Secreted</keyword>
<evidence type="ECO:0000259" key="17">
    <source>
        <dbReference type="PROSITE" id="PS51910"/>
    </source>
</evidence>
<dbReference type="InterPro" id="IPR053214">
    <property type="entry name" value="LysM12-like"/>
</dbReference>
<feature type="compositionally biased region" description="Acidic residues" evidence="15">
    <location>
        <begin position="511"/>
        <end position="523"/>
    </location>
</feature>
<proteinExistence type="inferred from homology"/>
<evidence type="ECO:0000256" key="6">
    <source>
        <dbReference type="ARBA" id="ARBA00022669"/>
    </source>
</evidence>
<dbReference type="Pfam" id="PF00704">
    <property type="entry name" value="Glyco_hydro_18"/>
    <property type="match status" value="1"/>
</dbReference>
<evidence type="ECO:0000256" key="7">
    <source>
        <dbReference type="ARBA" id="ARBA00022801"/>
    </source>
</evidence>
<evidence type="ECO:0000256" key="5">
    <source>
        <dbReference type="ARBA" id="ARBA00022525"/>
    </source>
</evidence>
<dbReference type="SUPFAM" id="SSF57016">
    <property type="entry name" value="Plant lectins/antimicrobial peptides"/>
    <property type="match status" value="1"/>
</dbReference>
<dbReference type="InterPro" id="IPR001223">
    <property type="entry name" value="Glyco_hydro18_cat"/>
</dbReference>
<keyword evidence="6" id="KW-0147">Chitin-binding</keyword>
<dbReference type="InterPro" id="IPR011583">
    <property type="entry name" value="Chitinase_II/V-like_cat"/>
</dbReference>
<dbReference type="GO" id="GO:0000272">
    <property type="term" value="P:polysaccharide catabolic process"/>
    <property type="evidence" value="ECO:0007669"/>
    <property type="project" value="UniProtKB-KW"/>
</dbReference>
<dbReference type="Pfam" id="PF01476">
    <property type="entry name" value="LysM"/>
    <property type="match status" value="2"/>
</dbReference>
<dbReference type="Gene3D" id="3.20.20.80">
    <property type="entry name" value="Glycosidases"/>
    <property type="match status" value="1"/>
</dbReference>
<comment type="similarity">
    <text evidence="3">Belongs to the glycosyl hydrolase 18 family. Chitinase class V subfamily.</text>
</comment>
<evidence type="ECO:0000256" key="3">
    <source>
        <dbReference type="ARBA" id="ARBA00008682"/>
    </source>
</evidence>
<dbReference type="CDD" id="cd00035">
    <property type="entry name" value="ChtBD1"/>
    <property type="match status" value="1"/>
</dbReference>
<comment type="subcellular location">
    <subcellularLocation>
        <location evidence="2">Secreted</location>
    </subcellularLocation>
</comment>
<feature type="coiled-coil region" evidence="14">
    <location>
        <begin position="852"/>
        <end position="880"/>
    </location>
</feature>
<evidence type="ECO:0000256" key="2">
    <source>
        <dbReference type="ARBA" id="ARBA00004613"/>
    </source>
</evidence>
<evidence type="ECO:0000256" key="12">
    <source>
        <dbReference type="ARBA" id="ARBA00023326"/>
    </source>
</evidence>
<dbReference type="PROSITE" id="PS51910">
    <property type="entry name" value="GH18_2"/>
    <property type="match status" value="1"/>
</dbReference>
<evidence type="ECO:0000259" key="16">
    <source>
        <dbReference type="PROSITE" id="PS51782"/>
    </source>
</evidence>
<keyword evidence="8" id="KW-0146">Chitin degradation</keyword>
<dbReference type="Gene3D" id="3.10.350.10">
    <property type="entry name" value="LysM domain"/>
    <property type="match status" value="2"/>
</dbReference>
<evidence type="ECO:0000256" key="15">
    <source>
        <dbReference type="SAM" id="MobiDB-lite"/>
    </source>
</evidence>
<dbReference type="InterPro" id="IPR036779">
    <property type="entry name" value="LysM_dom_sf"/>
</dbReference>
<dbReference type="GO" id="GO:0006032">
    <property type="term" value="P:chitin catabolic process"/>
    <property type="evidence" value="ECO:0007669"/>
    <property type="project" value="UniProtKB-KW"/>
</dbReference>
<dbReference type="InterPro" id="IPR018392">
    <property type="entry name" value="LysM"/>
</dbReference>
<feature type="domain" description="GH18" evidence="17">
    <location>
        <begin position="215"/>
        <end position="595"/>
    </location>
</feature>
<dbReference type="CDD" id="cd00118">
    <property type="entry name" value="LysM"/>
    <property type="match status" value="2"/>
</dbReference>
<dbReference type="GO" id="GO:0005576">
    <property type="term" value="C:extracellular region"/>
    <property type="evidence" value="ECO:0007669"/>
    <property type="project" value="UniProtKB-SubCell"/>
</dbReference>
<keyword evidence="11 13" id="KW-0326">Glycosidase</keyword>
<dbReference type="PANTHER" id="PTHR47700:SF2">
    <property type="entry name" value="CHITINASE"/>
    <property type="match status" value="1"/>
</dbReference>
<name>A0AAN6MUW8_9PEZI</name>
<feature type="region of interest" description="Disordered" evidence="15">
    <location>
        <begin position="509"/>
        <end position="529"/>
    </location>
</feature>
<dbReference type="AlphaFoldDB" id="A0AAN6MUW8"/>
<dbReference type="InterPro" id="IPR036861">
    <property type="entry name" value="Endochitinase-like_sf"/>
</dbReference>
<evidence type="ECO:0000256" key="1">
    <source>
        <dbReference type="ARBA" id="ARBA00000822"/>
    </source>
</evidence>
<comment type="caution">
    <text evidence="18">The sequence shown here is derived from an EMBL/GenBank/DDBJ whole genome shotgun (WGS) entry which is preliminary data.</text>
</comment>
<evidence type="ECO:0000256" key="14">
    <source>
        <dbReference type="SAM" id="Coils"/>
    </source>
</evidence>
<gene>
    <name evidence="18" type="ORF">QBC46DRAFT_102819</name>
</gene>
<protein>
    <recommendedName>
        <fullName evidence="4">chitinase</fullName>
        <ecNumber evidence="4">3.2.1.14</ecNumber>
    </recommendedName>
</protein>
<keyword evidence="9" id="KW-0843">Virulence</keyword>
<evidence type="ECO:0000256" key="10">
    <source>
        <dbReference type="ARBA" id="ARBA00023277"/>
    </source>
</evidence>
<sequence>MGNTCSYIQAQPGDGCWALAQRCGITQDQLTQYNTEANFCNTIQVNEYVCCSAGSLPDFSPKPSANGTCYTYAAVSGDTCSAIAAANSITVDKIESYNTQTWGWTGCTGLQVGQRICLSSGSPPFPAPVQGTACGPQVPGTTQPATGSPFDWGWLNQCPLNACCDKWGQCGITPEFCTNTTAPGGAPGTSSAGTNGCISNCGTDVRSTDAAIATPKRIAYFENWNLGRPCANMDISKITDGGYYTHVHWAFANITTSWQVDVSGAQDQFDGLLKLTGIKRIVSFGGWGFSTDPYTFNIFRTGMLDGNRQTLAKNIAQFAIDNNLDGIDFDWEYPGAQDIPGIVPDSLDSGKNYAAFLGLVRDALPSDKSISMALPASYWYLKGFHPIMQFEGSVDYYVYMTYDLHGQWDYNNTFVNPGCPKGNCLRSHVNQTEISYTLAMLTKAGILSTRIVPGLALYGRAFGMTDPSCTAPACTFTGPLSGALVGNCTNTAGYLSNFEIQGIINKISLGSDDEDEDDEDDGDSGAVSENWSYSQYYDEGDVLVFEGTWISYLSPASYAARRSWYDGLHLAGSADWAIDLNVSYTGDGTGDLTDGDDEGDDDWGDFSCPSTKYAVLEDLQNAQGSIPAHCLGRMSLDTLGTMLDTAYNNYTDVNNGYDDVFGYYVTYMNKLIPEILVDAFMFNLSTTGQYAVMPDTGFGMVPFDCTLPDGTKIGCKDIALEANVRIFQQGGTTTMTLRDEDGYNAALVQAGLDPDWVVLGDYTLERDVTEPHASRKFEFKFSGFPIQNSSMVVPNPKDIVTKGLGDIPGLKNDMVNSGLDLAGGMWLNGSYLDPAQVYSAPVFILMQAVDGMAEAKKLGQQEEEAEAEEERKRRENLILTIISVVFMVVPFVGEEVALAAGLSTLARAIAIAGELGNAALALYDTVKDPSSALLNVLGMLLGVGAFSKATRDGTGLAPLAALRKGMKPDDAKAFGKIFQDKDGLLQSVLKKACK</sequence>
<evidence type="ECO:0000313" key="19">
    <source>
        <dbReference type="Proteomes" id="UP001303473"/>
    </source>
</evidence>
<organism evidence="18 19">
    <name type="scientific">Diplogelasinospora grovesii</name>
    <dbReference type="NCBI Taxonomy" id="303347"/>
    <lineage>
        <taxon>Eukaryota</taxon>
        <taxon>Fungi</taxon>
        <taxon>Dikarya</taxon>
        <taxon>Ascomycota</taxon>
        <taxon>Pezizomycotina</taxon>
        <taxon>Sordariomycetes</taxon>
        <taxon>Sordariomycetidae</taxon>
        <taxon>Sordariales</taxon>
        <taxon>Diplogelasinosporaceae</taxon>
        <taxon>Diplogelasinospora</taxon>
    </lineage>
</organism>